<accession>Q11J35</accession>
<gene>
    <name evidence="1" type="ordered locus">Meso_1194</name>
</gene>
<dbReference type="EMBL" id="CP000390">
    <property type="protein sequence ID" value="ABG62590.1"/>
    <property type="molecule type" value="Genomic_DNA"/>
</dbReference>
<organism evidence="1">
    <name type="scientific">Chelativorans sp. (strain BNC1)</name>
    <dbReference type="NCBI Taxonomy" id="266779"/>
    <lineage>
        <taxon>Bacteria</taxon>
        <taxon>Pseudomonadati</taxon>
        <taxon>Pseudomonadota</taxon>
        <taxon>Alphaproteobacteria</taxon>
        <taxon>Hyphomicrobiales</taxon>
        <taxon>Phyllobacteriaceae</taxon>
        <taxon>Chelativorans</taxon>
    </lineage>
</organism>
<dbReference type="STRING" id="266779.Meso_1194"/>
<name>Q11J35_CHESB</name>
<dbReference type="OrthoDB" id="7874425at2"/>
<evidence type="ECO:0000313" key="1">
    <source>
        <dbReference type="EMBL" id="ABG62590.1"/>
    </source>
</evidence>
<dbReference type="AlphaFoldDB" id="Q11J35"/>
<dbReference type="eggNOG" id="ENOG5033AW3">
    <property type="taxonomic scope" value="Bacteria"/>
</dbReference>
<sequence length="80" mass="8929">MNDVSHLISIADEFMRATSTKEVTVSFWVFNDSKKLAALRRGADITVGRYNAALQWFSDQWPENAVWPSGVARPATEQAA</sequence>
<dbReference type="HOGENOM" id="CLU_176066_1_0_5"/>
<dbReference type="KEGG" id="mes:Meso_1194"/>
<reference evidence="1" key="1">
    <citation type="submission" date="2006-06" db="EMBL/GenBank/DDBJ databases">
        <title>Complete sequence of chromosome of Chelativorans sp. BNC1.</title>
        <authorList>
            <consortium name="US DOE Joint Genome Institute"/>
            <person name="Copeland A."/>
            <person name="Lucas S."/>
            <person name="Lapidus A."/>
            <person name="Barry K."/>
            <person name="Detter J.C."/>
            <person name="Glavina del Rio T."/>
            <person name="Hammon N."/>
            <person name="Israni S."/>
            <person name="Dalin E."/>
            <person name="Tice H."/>
            <person name="Pitluck S."/>
            <person name="Chertkov O."/>
            <person name="Brettin T."/>
            <person name="Bruce D."/>
            <person name="Han C."/>
            <person name="Tapia R."/>
            <person name="Gilna P."/>
            <person name="Schmutz J."/>
            <person name="Larimer F."/>
            <person name="Land M."/>
            <person name="Hauser L."/>
            <person name="Kyrpides N."/>
            <person name="Mikhailova N."/>
            <person name="Richardson P."/>
        </authorList>
    </citation>
    <scope>NUCLEOTIDE SEQUENCE</scope>
    <source>
        <strain evidence="1">BNC1</strain>
    </source>
</reference>
<proteinExistence type="predicted"/>
<protein>
    <submittedName>
        <fullName evidence="1">Uncharacterized protein</fullName>
    </submittedName>
</protein>